<dbReference type="EnsemblPlants" id="KQL02459">
    <property type="protein sequence ID" value="KQL02459"/>
    <property type="gene ID" value="SETIT_014783mg"/>
</dbReference>
<reference evidence="2" key="1">
    <citation type="journal article" date="2012" name="Nat. Biotechnol.">
        <title>Reference genome sequence of the model plant Setaria.</title>
        <authorList>
            <person name="Bennetzen J.L."/>
            <person name="Schmutz J."/>
            <person name="Wang H."/>
            <person name="Percifield R."/>
            <person name="Hawkins J."/>
            <person name="Pontaroli A.C."/>
            <person name="Estep M."/>
            <person name="Feng L."/>
            <person name="Vaughn J.N."/>
            <person name="Grimwood J."/>
            <person name="Jenkins J."/>
            <person name="Barry K."/>
            <person name="Lindquist E."/>
            <person name="Hellsten U."/>
            <person name="Deshpande S."/>
            <person name="Wang X."/>
            <person name="Wu X."/>
            <person name="Mitros T."/>
            <person name="Triplett J."/>
            <person name="Yang X."/>
            <person name="Ye C.Y."/>
            <person name="Mauro-Herrera M."/>
            <person name="Wang L."/>
            <person name="Li P."/>
            <person name="Sharma M."/>
            <person name="Sharma R."/>
            <person name="Ronald P.C."/>
            <person name="Panaud O."/>
            <person name="Kellogg E.A."/>
            <person name="Brutnell T.P."/>
            <person name="Doust A.N."/>
            <person name="Tuskan G.A."/>
            <person name="Rokhsar D."/>
            <person name="Devos K.M."/>
        </authorList>
    </citation>
    <scope>NUCLEOTIDE SEQUENCE [LARGE SCALE GENOMIC DNA]</scope>
    <source>
        <strain evidence="2">cv. Yugu1</strain>
    </source>
</reference>
<dbReference type="EMBL" id="AGNK02003974">
    <property type="status" value="NOT_ANNOTATED_CDS"/>
    <property type="molecule type" value="Genomic_DNA"/>
</dbReference>
<keyword evidence="2" id="KW-1185">Reference proteome</keyword>
<evidence type="ECO:0000313" key="1">
    <source>
        <dbReference type="EnsemblPlants" id="KQL02459"/>
    </source>
</evidence>
<reference evidence="1" key="2">
    <citation type="submission" date="2018-08" db="UniProtKB">
        <authorList>
            <consortium name="EnsemblPlants"/>
        </authorList>
    </citation>
    <scope>IDENTIFICATION</scope>
    <source>
        <strain evidence="1">Yugu1</strain>
    </source>
</reference>
<name>K3YKL4_SETIT</name>
<evidence type="ECO:0000313" key="2">
    <source>
        <dbReference type="Proteomes" id="UP000004995"/>
    </source>
</evidence>
<dbReference type="Proteomes" id="UP000004995">
    <property type="component" value="Unassembled WGS sequence"/>
</dbReference>
<accession>K3YKL4</accession>
<protein>
    <submittedName>
        <fullName evidence="1">Uncharacterized protein</fullName>
    </submittedName>
</protein>
<dbReference type="Gramene" id="KQL02459">
    <property type="protein sequence ID" value="KQL02459"/>
    <property type="gene ID" value="SETIT_014783mg"/>
</dbReference>
<dbReference type="AlphaFoldDB" id="K3YKL4"/>
<dbReference type="HOGENOM" id="CLU_2709520_0_0_1"/>
<sequence length="73" mass="8238">MLVNVLGLSFRLTREREWETGREPERCLLLASGNEEDQIGIVAAGGAWRLGSIWGSNKLAWESWSTTCSMVRR</sequence>
<dbReference type="InParanoid" id="K3YKL4"/>
<organism evidence="1 2">
    <name type="scientific">Setaria italica</name>
    <name type="common">Foxtail millet</name>
    <name type="synonym">Panicum italicum</name>
    <dbReference type="NCBI Taxonomy" id="4555"/>
    <lineage>
        <taxon>Eukaryota</taxon>
        <taxon>Viridiplantae</taxon>
        <taxon>Streptophyta</taxon>
        <taxon>Embryophyta</taxon>
        <taxon>Tracheophyta</taxon>
        <taxon>Spermatophyta</taxon>
        <taxon>Magnoliopsida</taxon>
        <taxon>Liliopsida</taxon>
        <taxon>Poales</taxon>
        <taxon>Poaceae</taxon>
        <taxon>PACMAD clade</taxon>
        <taxon>Panicoideae</taxon>
        <taxon>Panicodae</taxon>
        <taxon>Paniceae</taxon>
        <taxon>Cenchrinae</taxon>
        <taxon>Setaria</taxon>
    </lineage>
</organism>
<proteinExistence type="predicted"/>